<keyword evidence="1" id="KW-0175">Coiled coil</keyword>
<evidence type="ECO:0000256" key="1">
    <source>
        <dbReference type="SAM" id="Coils"/>
    </source>
</evidence>
<dbReference type="Proteomes" id="UP000054270">
    <property type="component" value="Unassembled WGS sequence"/>
</dbReference>
<organism evidence="2 3">
    <name type="scientific">Hypholoma sublateritium (strain FD-334 SS-4)</name>
    <dbReference type="NCBI Taxonomy" id="945553"/>
    <lineage>
        <taxon>Eukaryota</taxon>
        <taxon>Fungi</taxon>
        <taxon>Dikarya</taxon>
        <taxon>Basidiomycota</taxon>
        <taxon>Agaricomycotina</taxon>
        <taxon>Agaricomycetes</taxon>
        <taxon>Agaricomycetidae</taxon>
        <taxon>Agaricales</taxon>
        <taxon>Agaricineae</taxon>
        <taxon>Strophariaceae</taxon>
        <taxon>Hypholoma</taxon>
    </lineage>
</organism>
<keyword evidence="3" id="KW-1185">Reference proteome</keyword>
<proteinExistence type="predicted"/>
<sequence>MDTLSSPAISSVAIDAQVERVKSFSTDINAPLNGLTVALLGEVGTPEEFDELRQRMRSQDQKHREGLQEIQSVLDDLLQNQIMEAMREKVEEEIKSQIDELVREQVAQCLKEHIPPALQDEFAMSKRELEELNLRLHNSESRRANGKLRSEKPNDALATMLMSDGSVSAAYPKDLKGLFSLDADTISALIKEYELPEPVVAEAARDRSRNLNRLMHFCGVRYQLVD</sequence>
<accession>A0A0D2QAX6</accession>
<gene>
    <name evidence="2" type="ORF">HYPSUDRAFT_50984</name>
</gene>
<reference evidence="3" key="1">
    <citation type="submission" date="2014-04" db="EMBL/GenBank/DDBJ databases">
        <title>Evolutionary Origins and Diversification of the Mycorrhizal Mutualists.</title>
        <authorList>
            <consortium name="DOE Joint Genome Institute"/>
            <consortium name="Mycorrhizal Genomics Consortium"/>
            <person name="Kohler A."/>
            <person name="Kuo A."/>
            <person name="Nagy L.G."/>
            <person name="Floudas D."/>
            <person name="Copeland A."/>
            <person name="Barry K.W."/>
            <person name="Cichocki N."/>
            <person name="Veneault-Fourrey C."/>
            <person name="LaButti K."/>
            <person name="Lindquist E.A."/>
            <person name="Lipzen A."/>
            <person name="Lundell T."/>
            <person name="Morin E."/>
            <person name="Murat C."/>
            <person name="Riley R."/>
            <person name="Ohm R."/>
            <person name="Sun H."/>
            <person name="Tunlid A."/>
            <person name="Henrissat B."/>
            <person name="Grigoriev I.V."/>
            <person name="Hibbett D.S."/>
            <person name="Martin F."/>
        </authorList>
    </citation>
    <scope>NUCLEOTIDE SEQUENCE [LARGE SCALE GENOMIC DNA]</scope>
    <source>
        <strain evidence="3">FD-334 SS-4</strain>
    </source>
</reference>
<name>A0A0D2QAX6_HYPSF</name>
<dbReference type="AlphaFoldDB" id="A0A0D2QAX6"/>
<dbReference type="OrthoDB" id="3235759at2759"/>
<feature type="coiled-coil region" evidence="1">
    <location>
        <begin position="80"/>
        <end position="142"/>
    </location>
</feature>
<dbReference type="OMA" id="SKDYPRT"/>
<evidence type="ECO:0000313" key="2">
    <source>
        <dbReference type="EMBL" id="KJA28810.1"/>
    </source>
</evidence>
<dbReference type="EMBL" id="KN817520">
    <property type="protein sequence ID" value="KJA28810.1"/>
    <property type="molecule type" value="Genomic_DNA"/>
</dbReference>
<evidence type="ECO:0000313" key="3">
    <source>
        <dbReference type="Proteomes" id="UP000054270"/>
    </source>
</evidence>
<protein>
    <submittedName>
        <fullName evidence="2">Uncharacterized protein</fullName>
    </submittedName>
</protein>